<keyword evidence="6 10" id="KW-1133">Transmembrane helix</keyword>
<evidence type="ECO:0000313" key="12">
    <source>
        <dbReference type="RefSeq" id="XP_014480023.1"/>
    </source>
</evidence>
<dbReference type="Proteomes" id="UP000515204">
    <property type="component" value="Unplaced"/>
</dbReference>
<dbReference type="RefSeq" id="XP_014480023.1">
    <property type="nucleotide sequence ID" value="XM_014624537.1"/>
</dbReference>
<name>A0A6P3XPX5_DINQU</name>
<gene>
    <name evidence="12" type="primary">LOC106747190</name>
</gene>
<keyword evidence="8" id="KW-0675">Receptor</keyword>
<dbReference type="GO" id="GO:0004984">
    <property type="term" value="F:olfactory receptor activity"/>
    <property type="evidence" value="ECO:0007669"/>
    <property type="project" value="InterPro"/>
</dbReference>
<keyword evidence="11" id="KW-1185">Reference proteome</keyword>
<dbReference type="GO" id="GO:0005886">
    <property type="term" value="C:plasma membrane"/>
    <property type="evidence" value="ECO:0007669"/>
    <property type="project" value="UniProtKB-SubCell"/>
</dbReference>
<keyword evidence="4 10" id="KW-0812">Transmembrane</keyword>
<keyword evidence="9" id="KW-0807">Transducer</keyword>
<feature type="transmembrane region" description="Helical" evidence="10">
    <location>
        <begin position="159"/>
        <end position="187"/>
    </location>
</feature>
<proteinExistence type="predicted"/>
<keyword evidence="5" id="KW-0552">Olfaction</keyword>
<evidence type="ECO:0000256" key="4">
    <source>
        <dbReference type="ARBA" id="ARBA00022692"/>
    </source>
</evidence>
<reference evidence="12" key="1">
    <citation type="submission" date="2025-08" db="UniProtKB">
        <authorList>
            <consortium name="RefSeq"/>
        </authorList>
    </citation>
    <scope>IDENTIFICATION</scope>
</reference>
<evidence type="ECO:0000256" key="3">
    <source>
        <dbReference type="ARBA" id="ARBA00022606"/>
    </source>
</evidence>
<dbReference type="Pfam" id="PF02949">
    <property type="entry name" value="7tm_6"/>
    <property type="match status" value="1"/>
</dbReference>
<dbReference type="GO" id="GO:0005549">
    <property type="term" value="F:odorant binding"/>
    <property type="evidence" value="ECO:0007669"/>
    <property type="project" value="InterPro"/>
</dbReference>
<evidence type="ECO:0000313" key="11">
    <source>
        <dbReference type="Proteomes" id="UP000515204"/>
    </source>
</evidence>
<evidence type="ECO:0000256" key="6">
    <source>
        <dbReference type="ARBA" id="ARBA00022989"/>
    </source>
</evidence>
<dbReference type="AlphaFoldDB" id="A0A6P3XPX5"/>
<evidence type="ECO:0000256" key="1">
    <source>
        <dbReference type="ARBA" id="ARBA00004651"/>
    </source>
</evidence>
<comment type="subcellular location">
    <subcellularLocation>
        <location evidence="1">Cell membrane</location>
        <topology evidence="1">Multi-pass membrane protein</topology>
    </subcellularLocation>
</comment>
<evidence type="ECO:0000256" key="8">
    <source>
        <dbReference type="ARBA" id="ARBA00023170"/>
    </source>
</evidence>
<keyword evidence="3" id="KW-0716">Sensory transduction</keyword>
<dbReference type="PANTHER" id="PTHR21137:SF35">
    <property type="entry name" value="ODORANT RECEPTOR 19A-RELATED"/>
    <property type="match status" value="1"/>
</dbReference>
<dbReference type="GeneID" id="106747190"/>
<evidence type="ECO:0000256" key="9">
    <source>
        <dbReference type="ARBA" id="ARBA00023224"/>
    </source>
</evidence>
<sequence>MSMNLEHNSALASTGDTAGKTYVLRYLPNFIVGFNSASVLLNSSAAVLGAFHYDEASNATRPFVVIMHLPFDVNKHSVYLTIVLLQFSYLLILSAGAATVNSVLIILVLHLGGQIDVICKFLTELPQGKNDQMANVTVLKEIIKKHQRAITFSENIESLYTYIALVLGLINTLVTCGLGFILVISVGSPNFTKMIIKNLTFYCVLNIETLVLCFAGEYLTAKSKEIGDAAYNSPWYQSKFHGRIVLFIIMRSQKQLTITMGKFMDLSLEQFANIVKASASYMSVLLAVY</sequence>
<dbReference type="OrthoDB" id="6765072at2759"/>
<keyword evidence="7 10" id="KW-0472">Membrane</keyword>
<evidence type="ECO:0000256" key="2">
    <source>
        <dbReference type="ARBA" id="ARBA00022475"/>
    </source>
</evidence>
<accession>A0A6P3XPX5</accession>
<protein>
    <submittedName>
        <fullName evidence="12">Odorant receptor 4-like</fullName>
    </submittedName>
</protein>
<organism evidence="11 12">
    <name type="scientific">Dinoponera quadriceps</name>
    <name type="common">South American ant</name>
    <dbReference type="NCBI Taxonomy" id="609295"/>
    <lineage>
        <taxon>Eukaryota</taxon>
        <taxon>Metazoa</taxon>
        <taxon>Ecdysozoa</taxon>
        <taxon>Arthropoda</taxon>
        <taxon>Hexapoda</taxon>
        <taxon>Insecta</taxon>
        <taxon>Pterygota</taxon>
        <taxon>Neoptera</taxon>
        <taxon>Endopterygota</taxon>
        <taxon>Hymenoptera</taxon>
        <taxon>Apocrita</taxon>
        <taxon>Aculeata</taxon>
        <taxon>Formicoidea</taxon>
        <taxon>Formicidae</taxon>
        <taxon>Ponerinae</taxon>
        <taxon>Ponerini</taxon>
        <taxon>Dinoponera</taxon>
    </lineage>
</organism>
<dbReference type="GO" id="GO:0007165">
    <property type="term" value="P:signal transduction"/>
    <property type="evidence" value="ECO:0007669"/>
    <property type="project" value="UniProtKB-KW"/>
</dbReference>
<evidence type="ECO:0000256" key="10">
    <source>
        <dbReference type="SAM" id="Phobius"/>
    </source>
</evidence>
<evidence type="ECO:0000256" key="7">
    <source>
        <dbReference type="ARBA" id="ARBA00023136"/>
    </source>
</evidence>
<keyword evidence="2" id="KW-1003">Cell membrane</keyword>
<dbReference type="KEGG" id="dqu:106747190"/>
<dbReference type="PANTHER" id="PTHR21137">
    <property type="entry name" value="ODORANT RECEPTOR"/>
    <property type="match status" value="1"/>
</dbReference>
<feature type="transmembrane region" description="Helical" evidence="10">
    <location>
        <begin position="199"/>
        <end position="219"/>
    </location>
</feature>
<evidence type="ECO:0000256" key="5">
    <source>
        <dbReference type="ARBA" id="ARBA00022725"/>
    </source>
</evidence>
<dbReference type="InterPro" id="IPR004117">
    <property type="entry name" value="7tm6_olfct_rcpt"/>
</dbReference>